<gene>
    <name evidence="1" type="ORF">DRA33_05110</name>
    <name evidence="2" type="ORF">DS367_04530</name>
    <name evidence="3" type="ORF">G0E06_17455</name>
    <name evidence="4" type="ORF">G9X08_003030</name>
</gene>
<evidence type="ECO:0000313" key="4">
    <source>
        <dbReference type="EMBL" id="HAF7185533.1"/>
    </source>
</evidence>
<evidence type="ECO:0000313" key="2">
    <source>
        <dbReference type="EMBL" id="EBX7088560.1"/>
    </source>
</evidence>
<dbReference type="EMBL" id="AAHMAG010000007">
    <property type="protein sequence ID" value="EBX7088560.1"/>
    <property type="molecule type" value="Genomic_DNA"/>
</dbReference>
<proteinExistence type="predicted"/>
<dbReference type="EMBL" id="AAHCRV010000008">
    <property type="protein sequence ID" value="EBU6389517.1"/>
    <property type="molecule type" value="Genomic_DNA"/>
</dbReference>
<reference evidence="2" key="3">
    <citation type="submission" date="2018-07" db="EMBL/GenBank/DDBJ databases">
        <authorList>
            <person name="Ashton P.M."/>
            <person name="Dallman T."/>
            <person name="Nair S."/>
            <person name="De Pinna E."/>
            <person name="Peters T."/>
            <person name="Grant K."/>
        </authorList>
    </citation>
    <scope>NUCLEOTIDE SEQUENCE</scope>
    <source>
        <strain evidence="1">161071</strain>
        <strain evidence="2">307234</strain>
    </source>
</reference>
<reference evidence="3" key="2">
    <citation type="submission" date="2018-07" db="EMBL/GenBank/DDBJ databases">
        <authorList>
            <consortium name="NCBI Pathogen Detection Project"/>
        </authorList>
    </citation>
    <scope>NUCLEOTIDE SEQUENCE</scope>
    <source>
        <strain evidence="3">Salmonella enterica</strain>
    </source>
</reference>
<dbReference type="AlphaFoldDB" id="A0A5I0FUN3"/>
<organism evidence="2">
    <name type="scientific">Salmonella enterica subsp. enterica serovar Napoli</name>
    <dbReference type="NCBI Taxonomy" id="1151001"/>
    <lineage>
        <taxon>Bacteria</taxon>
        <taxon>Pseudomonadati</taxon>
        <taxon>Pseudomonadota</taxon>
        <taxon>Gammaproteobacteria</taxon>
        <taxon>Enterobacterales</taxon>
        <taxon>Enterobacteriaceae</taxon>
        <taxon>Salmonella</taxon>
    </lineage>
</organism>
<evidence type="ECO:0000313" key="3">
    <source>
        <dbReference type="EMBL" id="HAC6989942.1"/>
    </source>
</evidence>
<reference evidence="3" key="1">
    <citation type="journal article" date="2018" name="Genome Biol.">
        <title>SKESA: strategic k-mer extension for scrupulous assemblies.</title>
        <authorList>
            <person name="Souvorov A."/>
            <person name="Agarwala R."/>
            <person name="Lipman D.J."/>
        </authorList>
    </citation>
    <scope>NUCLEOTIDE SEQUENCE</scope>
    <source>
        <strain evidence="3">Salmonella enterica</strain>
    </source>
</reference>
<comment type="caution">
    <text evidence="2">The sequence shown here is derived from an EMBL/GenBank/DDBJ whole genome shotgun (WGS) entry which is preliminary data.</text>
</comment>
<dbReference type="EMBL" id="DAAMKA010000051">
    <property type="protein sequence ID" value="HAC6989942.1"/>
    <property type="molecule type" value="Genomic_DNA"/>
</dbReference>
<evidence type="ECO:0000313" key="1">
    <source>
        <dbReference type="EMBL" id="EBU6389517.1"/>
    </source>
</evidence>
<name>A0A5I0FUN3_SALET</name>
<protein>
    <submittedName>
        <fullName evidence="2">Uncharacterized protein</fullName>
    </submittedName>
</protein>
<sequence length="88" mass="9804">MSLTAREFIGFDPATTGGDVTAMMVVERIHDRWQMGDIWLVEFDAFYDGVCVRDTAAFSTFSEALSFKRGSPVTLAIDPDCTDDELPF</sequence>
<dbReference type="EMBL" id="DAAWBK010000105">
    <property type="protein sequence ID" value="HAF7185533.1"/>
    <property type="molecule type" value="Genomic_DNA"/>
</dbReference>
<accession>A0A5I0FUN3</accession>